<keyword evidence="3" id="KW-1185">Reference proteome</keyword>
<dbReference type="Proteomes" id="UP000828390">
    <property type="component" value="Unassembled WGS sequence"/>
</dbReference>
<reference evidence="2" key="1">
    <citation type="journal article" date="2019" name="bioRxiv">
        <title>The Genome of the Zebra Mussel, Dreissena polymorpha: A Resource for Invasive Species Research.</title>
        <authorList>
            <person name="McCartney M.A."/>
            <person name="Auch B."/>
            <person name="Kono T."/>
            <person name="Mallez S."/>
            <person name="Zhang Y."/>
            <person name="Obille A."/>
            <person name="Becker A."/>
            <person name="Abrahante J.E."/>
            <person name="Garbe J."/>
            <person name="Badalamenti J.P."/>
            <person name="Herman A."/>
            <person name="Mangelson H."/>
            <person name="Liachko I."/>
            <person name="Sullivan S."/>
            <person name="Sone E.D."/>
            <person name="Koren S."/>
            <person name="Silverstein K.A.T."/>
            <person name="Beckman K.B."/>
            <person name="Gohl D.M."/>
        </authorList>
    </citation>
    <scope>NUCLEOTIDE SEQUENCE</scope>
    <source>
        <strain evidence="2">Duluth1</strain>
        <tissue evidence="2">Whole animal</tissue>
    </source>
</reference>
<keyword evidence="1" id="KW-0472">Membrane</keyword>
<keyword evidence="1" id="KW-1133">Transmembrane helix</keyword>
<organism evidence="2 3">
    <name type="scientific">Dreissena polymorpha</name>
    <name type="common">Zebra mussel</name>
    <name type="synonym">Mytilus polymorpha</name>
    <dbReference type="NCBI Taxonomy" id="45954"/>
    <lineage>
        <taxon>Eukaryota</taxon>
        <taxon>Metazoa</taxon>
        <taxon>Spiralia</taxon>
        <taxon>Lophotrochozoa</taxon>
        <taxon>Mollusca</taxon>
        <taxon>Bivalvia</taxon>
        <taxon>Autobranchia</taxon>
        <taxon>Heteroconchia</taxon>
        <taxon>Euheterodonta</taxon>
        <taxon>Imparidentia</taxon>
        <taxon>Neoheterodontei</taxon>
        <taxon>Myida</taxon>
        <taxon>Dreissenoidea</taxon>
        <taxon>Dreissenidae</taxon>
        <taxon>Dreissena</taxon>
    </lineage>
</organism>
<evidence type="ECO:0000313" key="3">
    <source>
        <dbReference type="Proteomes" id="UP000828390"/>
    </source>
</evidence>
<dbReference type="EMBL" id="JAIWYP010000004">
    <property type="protein sequence ID" value="KAH3838057.1"/>
    <property type="molecule type" value="Genomic_DNA"/>
</dbReference>
<name>A0A9D4KDW7_DREPO</name>
<proteinExistence type="predicted"/>
<gene>
    <name evidence="2" type="ORF">DPMN_111463</name>
</gene>
<sequence>MPELNPHRQTSLPVCTKTRTTLLIYVPSSLDSVQIGSKVTTVPTFKKMSRALFKIVGNISCPLFILILKLWKNESYTFH</sequence>
<feature type="transmembrane region" description="Helical" evidence="1">
    <location>
        <begin position="51"/>
        <end position="71"/>
    </location>
</feature>
<evidence type="ECO:0000256" key="1">
    <source>
        <dbReference type="SAM" id="Phobius"/>
    </source>
</evidence>
<accession>A0A9D4KDW7</accession>
<comment type="caution">
    <text evidence="2">The sequence shown here is derived from an EMBL/GenBank/DDBJ whole genome shotgun (WGS) entry which is preliminary data.</text>
</comment>
<dbReference type="AlphaFoldDB" id="A0A9D4KDW7"/>
<keyword evidence="1" id="KW-0812">Transmembrane</keyword>
<evidence type="ECO:0000313" key="2">
    <source>
        <dbReference type="EMBL" id="KAH3838057.1"/>
    </source>
</evidence>
<reference evidence="2" key="2">
    <citation type="submission" date="2020-11" db="EMBL/GenBank/DDBJ databases">
        <authorList>
            <person name="McCartney M.A."/>
            <person name="Auch B."/>
            <person name="Kono T."/>
            <person name="Mallez S."/>
            <person name="Becker A."/>
            <person name="Gohl D.M."/>
            <person name="Silverstein K.A.T."/>
            <person name="Koren S."/>
            <person name="Bechman K.B."/>
            <person name="Herman A."/>
            <person name="Abrahante J.E."/>
            <person name="Garbe J."/>
        </authorList>
    </citation>
    <scope>NUCLEOTIDE SEQUENCE</scope>
    <source>
        <strain evidence="2">Duluth1</strain>
        <tissue evidence="2">Whole animal</tissue>
    </source>
</reference>
<protein>
    <submittedName>
        <fullName evidence="2">Uncharacterized protein</fullName>
    </submittedName>
</protein>